<gene>
    <name evidence="1" type="ORF">COS54_02720</name>
</gene>
<dbReference type="EMBL" id="PEVC01000048">
    <property type="protein sequence ID" value="PIV00589.1"/>
    <property type="molecule type" value="Genomic_DNA"/>
</dbReference>
<dbReference type="InterPro" id="IPR027417">
    <property type="entry name" value="P-loop_NTPase"/>
</dbReference>
<evidence type="ECO:0000313" key="2">
    <source>
        <dbReference type="Proteomes" id="UP000229631"/>
    </source>
</evidence>
<dbReference type="Pfam" id="PF13604">
    <property type="entry name" value="AAA_30"/>
    <property type="match status" value="1"/>
</dbReference>
<organism evidence="1 2">
    <name type="scientific">Candidatus Shapirobacteria bacterium CG03_land_8_20_14_0_80_39_12</name>
    <dbReference type="NCBI Taxonomy" id="1974879"/>
    <lineage>
        <taxon>Bacteria</taxon>
        <taxon>Candidatus Shapironibacteriota</taxon>
    </lineage>
</organism>
<name>A0A2M7BBX4_9BACT</name>
<dbReference type="Gene3D" id="3.40.50.300">
    <property type="entry name" value="P-loop containing nucleotide triphosphate hydrolases"/>
    <property type="match status" value="1"/>
</dbReference>
<accession>A0A2M7BBX4</accession>
<evidence type="ECO:0000313" key="1">
    <source>
        <dbReference type="EMBL" id="PIV00589.1"/>
    </source>
</evidence>
<dbReference type="SUPFAM" id="SSF52540">
    <property type="entry name" value="P-loop containing nucleoside triphosphate hydrolases"/>
    <property type="match status" value="1"/>
</dbReference>
<comment type="caution">
    <text evidence="1">The sequence shown here is derived from an EMBL/GenBank/DDBJ whole genome shotgun (WGS) entry which is preliminary data.</text>
</comment>
<sequence>MIELSHGQKKCLNSLLSWCRKNTEFITLGGYAGTGKTTLIAILRQELAKENKNLHVAFCSYTGRAAQVLRNKLLEENALLKRI</sequence>
<reference evidence="2" key="1">
    <citation type="submission" date="2017-09" db="EMBL/GenBank/DDBJ databases">
        <title>Depth-based differentiation of microbial function through sediment-hosted aquifers and enrichment of novel symbionts in the deep terrestrial subsurface.</title>
        <authorList>
            <person name="Probst A.J."/>
            <person name="Ladd B."/>
            <person name="Jarett J.K."/>
            <person name="Geller-Mcgrath D.E."/>
            <person name="Sieber C.M.K."/>
            <person name="Emerson J.B."/>
            <person name="Anantharaman K."/>
            <person name="Thomas B.C."/>
            <person name="Malmstrom R."/>
            <person name="Stieglmeier M."/>
            <person name="Klingl A."/>
            <person name="Woyke T."/>
            <person name="Ryan C.M."/>
            <person name="Banfield J.F."/>
        </authorList>
    </citation>
    <scope>NUCLEOTIDE SEQUENCE [LARGE SCALE GENOMIC DNA]</scope>
</reference>
<dbReference type="AlphaFoldDB" id="A0A2M7BBX4"/>
<proteinExistence type="predicted"/>
<evidence type="ECO:0008006" key="3">
    <source>
        <dbReference type="Google" id="ProtNLM"/>
    </source>
</evidence>
<dbReference type="Proteomes" id="UP000229631">
    <property type="component" value="Unassembled WGS sequence"/>
</dbReference>
<protein>
    <recommendedName>
        <fullName evidence="3">UvrD-like helicase C-terminal domain-containing protein</fullName>
    </recommendedName>
</protein>